<accession>A0A1A6H9F3</accession>
<feature type="region of interest" description="Disordered" evidence="1">
    <location>
        <begin position="1"/>
        <end position="23"/>
    </location>
</feature>
<feature type="region of interest" description="Disordered" evidence="1">
    <location>
        <begin position="192"/>
        <end position="350"/>
    </location>
</feature>
<feature type="region of interest" description="Disordered" evidence="1">
    <location>
        <begin position="365"/>
        <end position="395"/>
    </location>
</feature>
<feature type="compositionally biased region" description="Low complexity" evidence="1">
    <location>
        <begin position="316"/>
        <end position="330"/>
    </location>
</feature>
<sequence>MVHANSEYCRSTASEHAQSDKNTLRARRTAHLTEFQDLGTSLSSIMVVRKWLRTKSGQVPKEWLNKKAAPAPESLPGTSFLSTPSGSSQRLAEFYKRQRVCQDSSHFGLPPYLSISIGNTQFVAMTPNSLRTLSIRTCSEDQSQAPTGVACDIFAPLVSDRTTGDLEDGIGAMVAFLESSRKGSYMLASGLSPDRITGHRLRGGSGPLTLDSVQAEGAPGEQPSQRKLGLPQGTGWERRSGGAGRKVRVPRPSGSPSPGSSSREGRGRRSPSGRAQGRCLPEHAQGRGLALPMRSRCGPSEAGGRARALPPRWQLREPGSGAAGAAAASERPARRALRPGPRGGNRVESWKLSCQVTPAARAPAAGLRASAAGSVAGDGGEEGSRGAARETRARL</sequence>
<name>A0A1A6H9F3_NEOLE</name>
<gene>
    <name evidence="2" type="ORF">A6R68_14962</name>
</gene>
<dbReference type="Proteomes" id="UP000092124">
    <property type="component" value="Unassembled WGS sequence"/>
</dbReference>
<organism evidence="2 3">
    <name type="scientific">Neotoma lepida</name>
    <name type="common">Desert woodrat</name>
    <dbReference type="NCBI Taxonomy" id="56216"/>
    <lineage>
        <taxon>Eukaryota</taxon>
        <taxon>Metazoa</taxon>
        <taxon>Chordata</taxon>
        <taxon>Craniata</taxon>
        <taxon>Vertebrata</taxon>
        <taxon>Euteleostomi</taxon>
        <taxon>Mammalia</taxon>
        <taxon>Eutheria</taxon>
        <taxon>Euarchontoglires</taxon>
        <taxon>Glires</taxon>
        <taxon>Rodentia</taxon>
        <taxon>Myomorpha</taxon>
        <taxon>Muroidea</taxon>
        <taxon>Cricetidae</taxon>
        <taxon>Neotominae</taxon>
        <taxon>Neotoma</taxon>
    </lineage>
</organism>
<feature type="compositionally biased region" description="Basic and acidic residues" evidence="1">
    <location>
        <begin position="382"/>
        <end position="395"/>
    </location>
</feature>
<feature type="compositionally biased region" description="Low complexity" evidence="1">
    <location>
        <begin position="250"/>
        <end position="262"/>
    </location>
</feature>
<reference evidence="2 3" key="1">
    <citation type="submission" date="2016-06" db="EMBL/GenBank/DDBJ databases">
        <title>The Draft Genome Sequence and Annotation of the Desert Woodrat Neotoma lepida.</title>
        <authorList>
            <person name="Campbell M."/>
            <person name="Oakeson K.F."/>
            <person name="Yandell M."/>
            <person name="Halpert J.R."/>
            <person name="Dearing D."/>
        </authorList>
    </citation>
    <scope>NUCLEOTIDE SEQUENCE [LARGE SCALE GENOMIC DNA]</scope>
    <source>
        <strain evidence="2">417</strain>
        <tissue evidence="2">Liver</tissue>
    </source>
</reference>
<comment type="caution">
    <text evidence="2">The sequence shown here is derived from an EMBL/GenBank/DDBJ whole genome shotgun (WGS) entry which is preliminary data.</text>
</comment>
<proteinExistence type="predicted"/>
<keyword evidence="3" id="KW-1185">Reference proteome</keyword>
<evidence type="ECO:0000313" key="2">
    <source>
        <dbReference type="EMBL" id="OBS74500.1"/>
    </source>
</evidence>
<protein>
    <submittedName>
        <fullName evidence="2">Uncharacterized protein</fullName>
    </submittedName>
</protein>
<feature type="compositionally biased region" description="Low complexity" evidence="1">
    <location>
        <begin position="365"/>
        <end position="375"/>
    </location>
</feature>
<evidence type="ECO:0000256" key="1">
    <source>
        <dbReference type="SAM" id="MobiDB-lite"/>
    </source>
</evidence>
<dbReference type="EMBL" id="LZPO01044421">
    <property type="protein sequence ID" value="OBS74500.1"/>
    <property type="molecule type" value="Genomic_DNA"/>
</dbReference>
<feature type="non-terminal residue" evidence="2">
    <location>
        <position position="395"/>
    </location>
</feature>
<dbReference type="AlphaFoldDB" id="A0A1A6H9F3"/>
<evidence type="ECO:0000313" key="3">
    <source>
        <dbReference type="Proteomes" id="UP000092124"/>
    </source>
</evidence>